<dbReference type="PIRSF" id="PIRSF031900">
    <property type="entry name" value="UCP031900"/>
    <property type="match status" value="1"/>
</dbReference>
<dbReference type="AlphaFoldDB" id="A0A1J0WN33"/>
<dbReference type="InterPro" id="IPR014567">
    <property type="entry name" value="UCP031900"/>
</dbReference>
<dbReference type="InterPro" id="IPR011042">
    <property type="entry name" value="6-blade_b-propeller_TolB-like"/>
</dbReference>
<feature type="domain" description="Phytase-like" evidence="2">
    <location>
        <begin position="40"/>
        <end position="277"/>
    </location>
</feature>
<keyword evidence="4" id="KW-1185">Reference proteome</keyword>
<feature type="chain" id="PRO_5012678553" description="Phytase-like domain-containing protein" evidence="1">
    <location>
        <begin position="24"/>
        <end position="292"/>
    </location>
</feature>
<dbReference type="SUPFAM" id="SSF101898">
    <property type="entry name" value="NHL repeat"/>
    <property type="match status" value="1"/>
</dbReference>
<dbReference type="KEGG" id="suam:BOO69_17145"/>
<gene>
    <name evidence="3" type="ORF">BOO69_17145</name>
</gene>
<dbReference type="InterPro" id="IPR027372">
    <property type="entry name" value="Phytase-like_dom"/>
</dbReference>
<evidence type="ECO:0000313" key="4">
    <source>
        <dbReference type="Proteomes" id="UP000181897"/>
    </source>
</evidence>
<accession>A0A1J0WN33</accession>
<reference evidence="3 4" key="1">
    <citation type="submission" date="2016-11" db="EMBL/GenBank/DDBJ databases">
        <title>Complete genome sequence of Sulfitobacter sp. AM1-D1, a toxic bacteria associated with marine dinoflagellate Alexandrium minutum in East China Sea.</title>
        <authorList>
            <person name="Yang Q."/>
            <person name="Zhang X."/>
            <person name="Tian X."/>
        </authorList>
    </citation>
    <scope>NUCLEOTIDE SEQUENCE [LARGE SCALE GENOMIC DNA]</scope>
    <source>
        <strain evidence="3 4">AM1-D1</strain>
    </source>
</reference>
<organism evidence="3 4">
    <name type="scientific">Sulfitobacter alexandrii</name>
    <dbReference type="NCBI Taxonomy" id="1917485"/>
    <lineage>
        <taxon>Bacteria</taxon>
        <taxon>Pseudomonadati</taxon>
        <taxon>Pseudomonadota</taxon>
        <taxon>Alphaproteobacteria</taxon>
        <taxon>Rhodobacterales</taxon>
        <taxon>Roseobacteraceae</taxon>
        <taxon>Sulfitobacter</taxon>
    </lineage>
</organism>
<evidence type="ECO:0000256" key="1">
    <source>
        <dbReference type="SAM" id="SignalP"/>
    </source>
</evidence>
<evidence type="ECO:0000313" key="3">
    <source>
        <dbReference type="EMBL" id="APE45560.1"/>
    </source>
</evidence>
<dbReference type="Pfam" id="PF13449">
    <property type="entry name" value="Phytase-like"/>
    <property type="match status" value="1"/>
</dbReference>
<keyword evidence="1" id="KW-0732">Signal</keyword>
<protein>
    <recommendedName>
        <fullName evidence="2">Phytase-like domain-containing protein</fullName>
    </recommendedName>
</protein>
<dbReference type="Gene3D" id="2.120.10.30">
    <property type="entry name" value="TolB, C-terminal domain"/>
    <property type="match status" value="1"/>
</dbReference>
<feature type="signal peptide" evidence="1">
    <location>
        <begin position="1"/>
        <end position="23"/>
    </location>
</feature>
<dbReference type="EMBL" id="CP018076">
    <property type="protein sequence ID" value="APE45560.1"/>
    <property type="molecule type" value="Genomic_DNA"/>
</dbReference>
<name>A0A1J0WN33_9RHOB</name>
<sequence length="292" mass="31744">MRPRRLIPLTIAMVLASALLARADTLTLVSETVWREPGKWFGGFSGLETSADGQTADLVTDRATLVRIRLTREAGRIVAITTLRHTPITYLDGTPAKGDAADVEGLAITDDGAAYVSFEHDHRVGRLNLDTGAAGRLPDHPDFAGFPDNGGLEALAVHTDGRVFAVPESRGGRNGGYPVYVFDGREWNIGTVIPGRGPFRPVGADFGPDGLLYLLERAVTPLGFRSRIRRFDPAAENLAEVTLLTSAPGRFDNLESISLWQDADGKTRITAISDDNFFPIQRTQIVEFMLTE</sequence>
<evidence type="ECO:0000259" key="2">
    <source>
        <dbReference type="Pfam" id="PF13449"/>
    </source>
</evidence>
<dbReference type="Proteomes" id="UP000181897">
    <property type="component" value="Chromosome"/>
</dbReference>
<proteinExistence type="predicted"/>
<dbReference type="STRING" id="1917485.BOO69_17145"/>